<dbReference type="AlphaFoldDB" id="A0A382S0I6"/>
<sequence length="109" mass="12185">MASRRSSNPEEFVQDLLELVSQSIDANEHMNAAIIRLQEQQNSTSDDINQLLRLVRDGNGRPALISRLESLEREAVAAEKSSDMRWELFLVALPGVLAFIMELQSMTGA</sequence>
<gene>
    <name evidence="1" type="ORF">METZ01_LOCUS355799</name>
</gene>
<proteinExistence type="predicted"/>
<organism evidence="1">
    <name type="scientific">marine metagenome</name>
    <dbReference type="NCBI Taxonomy" id="408172"/>
    <lineage>
        <taxon>unclassified sequences</taxon>
        <taxon>metagenomes</taxon>
        <taxon>ecological metagenomes</taxon>
    </lineage>
</organism>
<evidence type="ECO:0000313" key="1">
    <source>
        <dbReference type="EMBL" id="SVD02945.1"/>
    </source>
</evidence>
<name>A0A382S0I6_9ZZZZ</name>
<protein>
    <submittedName>
        <fullName evidence="1">Uncharacterized protein</fullName>
    </submittedName>
</protein>
<dbReference type="EMBL" id="UINC01125248">
    <property type="protein sequence ID" value="SVD02945.1"/>
    <property type="molecule type" value="Genomic_DNA"/>
</dbReference>
<reference evidence="1" key="1">
    <citation type="submission" date="2018-05" db="EMBL/GenBank/DDBJ databases">
        <authorList>
            <person name="Lanie J.A."/>
            <person name="Ng W.-L."/>
            <person name="Kazmierczak K.M."/>
            <person name="Andrzejewski T.M."/>
            <person name="Davidsen T.M."/>
            <person name="Wayne K.J."/>
            <person name="Tettelin H."/>
            <person name="Glass J.I."/>
            <person name="Rusch D."/>
            <person name="Podicherti R."/>
            <person name="Tsui H.-C.T."/>
            <person name="Winkler M.E."/>
        </authorList>
    </citation>
    <scope>NUCLEOTIDE SEQUENCE</scope>
</reference>
<accession>A0A382S0I6</accession>